<dbReference type="Proteomes" id="UP001307760">
    <property type="component" value="Unassembled WGS sequence"/>
</dbReference>
<organism evidence="2 3">
    <name type="scientific">Streptomyces bugieae</name>
    <dbReference type="NCBI Taxonomy" id="3098223"/>
    <lineage>
        <taxon>Bacteria</taxon>
        <taxon>Bacillati</taxon>
        <taxon>Actinomycetota</taxon>
        <taxon>Actinomycetes</taxon>
        <taxon>Kitasatosporales</taxon>
        <taxon>Streptomycetaceae</taxon>
        <taxon>Streptomyces</taxon>
    </lineage>
</organism>
<feature type="domain" description="Siphovirus-type tail component C-terminal" evidence="1">
    <location>
        <begin position="172"/>
        <end position="272"/>
    </location>
</feature>
<name>A0ABU7NM43_9ACTN</name>
<keyword evidence="3" id="KW-1185">Reference proteome</keyword>
<dbReference type="EMBL" id="JAZBJP010000002">
    <property type="protein sequence ID" value="MEE4419512.1"/>
    <property type="molecule type" value="Genomic_DNA"/>
</dbReference>
<dbReference type="Pfam" id="PF22768">
    <property type="entry name" value="SPP1_Dit"/>
    <property type="match status" value="1"/>
</dbReference>
<evidence type="ECO:0000259" key="1">
    <source>
        <dbReference type="Pfam" id="PF22768"/>
    </source>
</evidence>
<reference evidence="2 3" key="1">
    <citation type="submission" date="2023-12" db="EMBL/GenBank/DDBJ databases">
        <title>30 novel species of actinomycetes from the DSMZ collection.</title>
        <authorList>
            <person name="Nouioui I."/>
        </authorList>
    </citation>
    <scope>NUCLEOTIDE SEQUENCE [LARGE SCALE GENOMIC DNA]</scope>
    <source>
        <strain evidence="2 3">DSM 41528</strain>
    </source>
</reference>
<accession>A0ABU7NM43</accession>
<dbReference type="Gene3D" id="2.60.120.860">
    <property type="match status" value="1"/>
</dbReference>
<protein>
    <submittedName>
        <fullName evidence="2">Phage tail family protein</fullName>
    </submittedName>
</protein>
<dbReference type="InterPro" id="IPR054738">
    <property type="entry name" value="Siphovirus-type_tail_C"/>
</dbReference>
<sequence length="275" mass="29825">MTLLTDWENGWVLQPGAKGLDMPGYAVAQDESPGIDGYAVRQVRAQGKDISLPIAFFSDDSREAYLARRRGFIRSLNPKRGLGTLTVTQINGEARTIGVLYASGMEGDESLDATGRRWCINSITFNAPSPYWLGAEVEETWKTGSTGTFLPLLPLTVGDSQVLGAVEVDNDGDDDAFPVWTIEGPATSVTLTNNTTGQTLILTRTITSSDTIVIDTRQRQQTALLNGTTNLWPNLSDASELWALETGINDLNLSVAGSTTATRVRMSYQLRYLAA</sequence>
<proteinExistence type="predicted"/>
<evidence type="ECO:0000313" key="3">
    <source>
        <dbReference type="Proteomes" id="UP001307760"/>
    </source>
</evidence>
<evidence type="ECO:0000313" key="2">
    <source>
        <dbReference type="EMBL" id="MEE4419512.1"/>
    </source>
</evidence>
<gene>
    <name evidence="2" type="ORF">V2J85_09125</name>
</gene>
<comment type="caution">
    <text evidence="2">The sequence shown here is derived from an EMBL/GenBank/DDBJ whole genome shotgun (WGS) entry which is preliminary data.</text>
</comment>